<evidence type="ECO:0000259" key="2">
    <source>
        <dbReference type="Pfam" id="PF03732"/>
    </source>
</evidence>
<feature type="domain" description="Retrotransposon gag" evidence="2">
    <location>
        <begin position="77"/>
        <end position="162"/>
    </location>
</feature>
<keyword evidence="4" id="KW-1185">Reference proteome</keyword>
<organism evidence="3 4">
    <name type="scientific">Pararge aegeria aegeria</name>
    <dbReference type="NCBI Taxonomy" id="348720"/>
    <lineage>
        <taxon>Eukaryota</taxon>
        <taxon>Metazoa</taxon>
        <taxon>Ecdysozoa</taxon>
        <taxon>Arthropoda</taxon>
        <taxon>Hexapoda</taxon>
        <taxon>Insecta</taxon>
        <taxon>Pterygota</taxon>
        <taxon>Neoptera</taxon>
        <taxon>Endopterygota</taxon>
        <taxon>Lepidoptera</taxon>
        <taxon>Glossata</taxon>
        <taxon>Ditrysia</taxon>
        <taxon>Papilionoidea</taxon>
        <taxon>Nymphalidae</taxon>
        <taxon>Satyrinae</taxon>
        <taxon>Satyrini</taxon>
        <taxon>Parargina</taxon>
        <taxon>Pararge</taxon>
    </lineage>
</organism>
<reference evidence="3" key="1">
    <citation type="submission" date="2022-03" db="EMBL/GenBank/DDBJ databases">
        <authorList>
            <person name="Lindestad O."/>
        </authorList>
    </citation>
    <scope>NUCLEOTIDE SEQUENCE</scope>
</reference>
<accession>A0A8S4QKJ5</accession>
<name>A0A8S4QKJ5_9NEOP</name>
<dbReference type="Proteomes" id="UP000838756">
    <property type="component" value="Unassembled WGS sequence"/>
</dbReference>
<feature type="region of interest" description="Disordered" evidence="1">
    <location>
        <begin position="189"/>
        <end position="214"/>
    </location>
</feature>
<dbReference type="EMBL" id="CAKXAJ010010122">
    <property type="protein sequence ID" value="CAH2211400.1"/>
    <property type="molecule type" value="Genomic_DNA"/>
</dbReference>
<dbReference type="AlphaFoldDB" id="A0A8S4QKJ5"/>
<dbReference type="InterPro" id="IPR005162">
    <property type="entry name" value="Retrotrans_gag_dom"/>
</dbReference>
<evidence type="ECO:0000313" key="4">
    <source>
        <dbReference type="Proteomes" id="UP000838756"/>
    </source>
</evidence>
<dbReference type="Gene3D" id="4.10.60.10">
    <property type="entry name" value="Zinc finger, CCHC-type"/>
    <property type="match status" value="1"/>
</dbReference>
<gene>
    <name evidence="3" type="primary">jg5072</name>
    <name evidence="3" type="ORF">PAEG_LOCUS3217</name>
</gene>
<dbReference type="OrthoDB" id="417598at2759"/>
<sequence>MGAFPPQFFMQMMQMMHTMSERLCAPLAESKIRIKDIYLPSFDPDTNVGIREWCQHIDKAIEAYKINDFDIRMKVCSLLKGRAKMWVDDWMVTTSTWDELRKNLITTFEPENRYSRDILRFREHVYDSSKDIAEFLSRAWVLWRRVTKDKLENEHAVEAVIGCINDERLRIELLNARATTVPELISIASSIRKKRPQQSSHQGPPNKRARVSDSIPSASSCRICKRTNHATSDCRYKAKETKPEAGEKNPKPVGVVICTYCKKPGHTYDVCYRRERSMTSNVH</sequence>
<protein>
    <submittedName>
        <fullName evidence="3">Jg5072 protein</fullName>
    </submittedName>
</protein>
<dbReference type="Pfam" id="PF03732">
    <property type="entry name" value="Retrotrans_gag"/>
    <property type="match status" value="1"/>
</dbReference>
<proteinExistence type="predicted"/>
<evidence type="ECO:0000256" key="1">
    <source>
        <dbReference type="SAM" id="MobiDB-lite"/>
    </source>
</evidence>
<comment type="caution">
    <text evidence="3">The sequence shown here is derived from an EMBL/GenBank/DDBJ whole genome shotgun (WGS) entry which is preliminary data.</text>
</comment>
<evidence type="ECO:0000313" key="3">
    <source>
        <dbReference type="EMBL" id="CAH2211400.1"/>
    </source>
</evidence>